<evidence type="ECO:0000313" key="9">
    <source>
        <dbReference type="Proteomes" id="UP000639772"/>
    </source>
</evidence>
<dbReference type="InterPro" id="IPR020103">
    <property type="entry name" value="PsdUridine_synth_cat_dom_sf"/>
</dbReference>
<feature type="domain" description="Pseudouridine synthase I TruA alpha/beta" evidence="7">
    <location>
        <begin position="271"/>
        <end position="405"/>
    </location>
</feature>
<comment type="similarity">
    <text evidence="1">Belongs to the tRNA pseudouridine synthase TruA family.</text>
</comment>
<comment type="caution">
    <text evidence="8">The sequence shown here is derived from an EMBL/GenBank/DDBJ whole genome shotgun (WGS) entry which is preliminary data.</text>
</comment>
<dbReference type="AlphaFoldDB" id="A0A835R137"/>
<proteinExistence type="inferred from homology"/>
<dbReference type="GO" id="GO:0031119">
    <property type="term" value="P:tRNA pseudouridine synthesis"/>
    <property type="evidence" value="ECO:0007669"/>
    <property type="project" value="InterPro"/>
</dbReference>
<dbReference type="InterPro" id="IPR020097">
    <property type="entry name" value="PsdUridine_synth_TruA_a/b_dom"/>
</dbReference>
<dbReference type="InterPro" id="IPR001406">
    <property type="entry name" value="PsdUridine_synth_TruA"/>
</dbReference>
<dbReference type="InterPro" id="IPR020094">
    <property type="entry name" value="TruA/RsuA/RluB/E/F_N"/>
</dbReference>
<dbReference type="FunFam" id="3.30.70.580:FF:000002">
    <property type="entry name" value="tRNA pseudouridine synthase"/>
    <property type="match status" value="1"/>
</dbReference>
<dbReference type="CDD" id="cd02568">
    <property type="entry name" value="PseudoU_synth_PUS1_PUS2"/>
    <property type="match status" value="1"/>
</dbReference>
<dbReference type="GO" id="GO:0005634">
    <property type="term" value="C:nucleus"/>
    <property type="evidence" value="ECO:0007669"/>
    <property type="project" value="TreeGrafter"/>
</dbReference>
<evidence type="ECO:0000313" key="8">
    <source>
        <dbReference type="EMBL" id="KAG0483591.1"/>
    </source>
</evidence>
<feature type="binding site" evidence="6">
    <location>
        <position position="192"/>
    </location>
    <ligand>
        <name>substrate</name>
    </ligand>
</feature>
<dbReference type="SUPFAM" id="SSF55120">
    <property type="entry name" value="Pseudouridine synthase"/>
    <property type="match status" value="1"/>
</dbReference>
<keyword evidence="2" id="KW-0819">tRNA processing</keyword>
<dbReference type="InterPro" id="IPR020095">
    <property type="entry name" value="PsdUridine_synth_TruA_C"/>
</dbReference>
<protein>
    <recommendedName>
        <fullName evidence="7">Pseudouridine synthase I TruA alpha/beta domain-containing protein</fullName>
    </recommendedName>
</protein>
<comment type="catalytic activity">
    <reaction evidence="4">
        <text>a uridine in tRNA = a pseudouridine in tRNA</text>
        <dbReference type="Rhea" id="RHEA:54572"/>
        <dbReference type="Rhea" id="RHEA-COMP:13339"/>
        <dbReference type="Rhea" id="RHEA-COMP:13934"/>
        <dbReference type="ChEBI" id="CHEBI:65314"/>
        <dbReference type="ChEBI" id="CHEBI:65315"/>
    </reaction>
</comment>
<evidence type="ECO:0000256" key="3">
    <source>
        <dbReference type="ARBA" id="ARBA00023235"/>
    </source>
</evidence>
<evidence type="ECO:0000259" key="7">
    <source>
        <dbReference type="Pfam" id="PF01416"/>
    </source>
</evidence>
<dbReference type="PANTHER" id="PTHR11142:SF9">
    <property type="entry name" value="TRNA PSEUDOURIDINE SYNTHASE-RELATED"/>
    <property type="match status" value="1"/>
</dbReference>
<dbReference type="Gene3D" id="3.30.70.660">
    <property type="entry name" value="Pseudouridine synthase I, catalytic domain, C-terminal subdomain"/>
    <property type="match status" value="2"/>
</dbReference>
<organism evidence="8 9">
    <name type="scientific">Vanilla planifolia</name>
    <name type="common">Vanilla</name>
    <dbReference type="NCBI Taxonomy" id="51239"/>
    <lineage>
        <taxon>Eukaryota</taxon>
        <taxon>Viridiplantae</taxon>
        <taxon>Streptophyta</taxon>
        <taxon>Embryophyta</taxon>
        <taxon>Tracheophyta</taxon>
        <taxon>Spermatophyta</taxon>
        <taxon>Magnoliopsida</taxon>
        <taxon>Liliopsida</taxon>
        <taxon>Asparagales</taxon>
        <taxon>Orchidaceae</taxon>
        <taxon>Vanilloideae</taxon>
        <taxon>Vanilleae</taxon>
        <taxon>Vanilla</taxon>
    </lineage>
</organism>
<dbReference type="PANTHER" id="PTHR11142">
    <property type="entry name" value="PSEUDOURIDYLATE SYNTHASE"/>
    <property type="match status" value="1"/>
</dbReference>
<evidence type="ECO:0000256" key="4">
    <source>
        <dbReference type="ARBA" id="ARBA00036943"/>
    </source>
</evidence>
<sequence>MRTAVSSLQLTISPCYFANNYSGVLHRPHRCQSILGRSITARVFSSVIAAASADTGKWRWEPLRKKKVMLRVGYVGTDYKGLQMQRTGSIPTIESELETAIYKAGGIIDSNYGDLQKIGWARSSRTDKGVHSLATIITLKMEIPENAWKDDSNGTLLASYVNHHLPNDIKVFCVLPSQWTFGARRECNTRIYSYLLPAELIGIRKDCSSEKIEEHLSEFNNILKSFEGEHPFHNFTARSKYRKLSHGKKHKISKTRISDIKSAASIQKTDIDSTEQEILESDVHICQNVGDRNYEVVSPTAYLVNRARWLYEPDEMDRLSSSHFRKIFRCSCENVDTFSALDYVELSIHGESFMLHQIRKMVGTAIAVKRNLLPRDIIPLSLAKYSRIILPLAPSEVLILRDISFSFRKQPGDTSRSETSKMVESEEILKQVDEFFHSVLLPQVSKFLNPSKLPWTEWLQNLENGVAISGEELDGVRKAWKAWNEEEYLKAKKKAGMNSMRSSHEW</sequence>
<keyword evidence="3" id="KW-0413">Isomerase</keyword>
<dbReference type="InterPro" id="IPR041708">
    <property type="entry name" value="PUS1/PUS2-like"/>
</dbReference>
<evidence type="ECO:0000256" key="6">
    <source>
        <dbReference type="PIRSR" id="PIRSR641708-2"/>
    </source>
</evidence>
<dbReference type="GO" id="GO:1990481">
    <property type="term" value="P:mRNA pseudouridine synthesis"/>
    <property type="evidence" value="ECO:0007669"/>
    <property type="project" value="TreeGrafter"/>
</dbReference>
<evidence type="ECO:0000256" key="2">
    <source>
        <dbReference type="ARBA" id="ARBA00022694"/>
    </source>
</evidence>
<dbReference type="OrthoDB" id="10256309at2759"/>
<gene>
    <name evidence="8" type="ORF">HPP92_011675</name>
</gene>
<feature type="active site" description="Nucleophile" evidence="5">
    <location>
        <position position="127"/>
    </location>
</feature>
<dbReference type="Proteomes" id="UP000639772">
    <property type="component" value="Unassembled WGS sequence"/>
</dbReference>
<evidence type="ECO:0000256" key="1">
    <source>
        <dbReference type="ARBA" id="ARBA00009375"/>
    </source>
</evidence>
<dbReference type="Gene3D" id="3.30.70.580">
    <property type="entry name" value="Pseudouridine synthase I, catalytic domain, N-terminal subdomain"/>
    <property type="match status" value="1"/>
</dbReference>
<reference evidence="8 9" key="1">
    <citation type="journal article" date="2020" name="Nat. Food">
        <title>A phased Vanilla planifolia genome enables genetic improvement of flavour and production.</title>
        <authorList>
            <person name="Hasing T."/>
            <person name="Tang H."/>
            <person name="Brym M."/>
            <person name="Khazi F."/>
            <person name="Huang T."/>
            <person name="Chambers A.H."/>
        </authorList>
    </citation>
    <scope>NUCLEOTIDE SEQUENCE [LARGE SCALE GENOMIC DNA]</scope>
    <source>
        <tissue evidence="8">Leaf</tissue>
    </source>
</reference>
<dbReference type="EMBL" id="JADCNM010000005">
    <property type="protein sequence ID" value="KAG0483591.1"/>
    <property type="molecule type" value="Genomic_DNA"/>
</dbReference>
<evidence type="ECO:0000256" key="5">
    <source>
        <dbReference type="PIRSR" id="PIRSR641708-1"/>
    </source>
</evidence>
<name>A0A835R137_VANPL</name>
<dbReference type="GO" id="GO:0003723">
    <property type="term" value="F:RNA binding"/>
    <property type="evidence" value="ECO:0007669"/>
    <property type="project" value="InterPro"/>
</dbReference>
<dbReference type="Pfam" id="PF01416">
    <property type="entry name" value="PseudoU_synth_1"/>
    <property type="match status" value="1"/>
</dbReference>
<dbReference type="GO" id="GO:0009982">
    <property type="term" value="F:pseudouridine synthase activity"/>
    <property type="evidence" value="ECO:0007669"/>
    <property type="project" value="InterPro"/>
</dbReference>
<accession>A0A835R137</accession>